<gene>
    <name evidence="1" type="primary">AlNc14C111G6394</name>
    <name evidence="1" type="ORF">ALNC14_072190</name>
</gene>
<accession>F0WIJ4</accession>
<reference evidence="1" key="1">
    <citation type="journal article" date="2011" name="PLoS Biol.">
        <title>Gene gain and loss during evolution of obligate parasitism in the white rust pathogen of Arabidopsis thaliana.</title>
        <authorList>
            <person name="Kemen E."/>
            <person name="Gardiner A."/>
            <person name="Schultz-Larsen T."/>
            <person name="Kemen A.C."/>
            <person name="Balmuth A.L."/>
            <person name="Robert-Seilaniantz A."/>
            <person name="Bailey K."/>
            <person name="Holub E."/>
            <person name="Studholme D.J."/>
            <person name="Maclean D."/>
            <person name="Jones J.D."/>
        </authorList>
    </citation>
    <scope>NUCLEOTIDE SEQUENCE</scope>
</reference>
<dbReference type="PANTHER" id="PTHR31973">
    <property type="entry name" value="POLYPROTEIN, PUTATIVE-RELATED"/>
    <property type="match status" value="1"/>
</dbReference>
<evidence type="ECO:0000313" key="1">
    <source>
        <dbReference type="EMBL" id="CCA21076.1"/>
    </source>
</evidence>
<dbReference type="EMBL" id="FR824156">
    <property type="protein sequence ID" value="CCA21076.1"/>
    <property type="molecule type" value="Genomic_DNA"/>
</dbReference>
<protein>
    <submittedName>
        <fullName evidence="1">AlNc14C111G6394 protein</fullName>
    </submittedName>
</protein>
<dbReference type="HOGENOM" id="CLU_110985_1_0_1"/>
<sequence>MNNRHHRADIDFDGTTIRRVVVVYRQGIQAASEFSDRGLNMDGTFMKHSSGGTLLVACLRNSNNEIQIVAVAWVSGETKENFPALKQVAPGIPHFFCLRHFMENFNNKFRNKSLRNAGWKLVKALTPIEYTKRTDELANLNQKAVEWMEAVDKTKWVAAFTVHVLALVR</sequence>
<organism evidence="1">
    <name type="scientific">Albugo laibachii Nc14</name>
    <dbReference type="NCBI Taxonomy" id="890382"/>
    <lineage>
        <taxon>Eukaryota</taxon>
        <taxon>Sar</taxon>
        <taxon>Stramenopiles</taxon>
        <taxon>Oomycota</taxon>
        <taxon>Peronosporomycetes</taxon>
        <taxon>Albuginales</taxon>
        <taxon>Albuginaceae</taxon>
        <taxon>Albugo</taxon>
    </lineage>
</organism>
<name>F0WIJ4_9STRA</name>
<dbReference type="PANTHER" id="PTHR31973:SF187">
    <property type="entry name" value="MUTATOR TRANSPOSASE MUDRA PROTEIN"/>
    <property type="match status" value="1"/>
</dbReference>
<proteinExistence type="predicted"/>
<dbReference type="AlphaFoldDB" id="F0WIJ4"/>
<reference evidence="1" key="2">
    <citation type="submission" date="2011-02" db="EMBL/GenBank/DDBJ databases">
        <authorList>
            <person name="MacLean D."/>
        </authorList>
    </citation>
    <scope>NUCLEOTIDE SEQUENCE</scope>
</reference>